<dbReference type="InterPro" id="IPR015860">
    <property type="entry name" value="ABC_transpr_TagH-like"/>
</dbReference>
<dbReference type="Pfam" id="PF00005">
    <property type="entry name" value="ABC_tran"/>
    <property type="match status" value="1"/>
</dbReference>
<protein>
    <submittedName>
        <fullName evidence="6">ABC transporter ATP-binding protein</fullName>
    </submittedName>
</protein>
<dbReference type="Gene3D" id="2.70.50.60">
    <property type="entry name" value="abc- transporter (atp binding component) like domain"/>
    <property type="match status" value="1"/>
</dbReference>
<keyword evidence="4 6" id="KW-0067">ATP-binding</keyword>
<dbReference type="CDD" id="cd03220">
    <property type="entry name" value="ABC_KpsT_Wzt"/>
    <property type="match status" value="1"/>
</dbReference>
<evidence type="ECO:0000256" key="4">
    <source>
        <dbReference type="ARBA" id="ARBA00022840"/>
    </source>
</evidence>
<evidence type="ECO:0000259" key="5">
    <source>
        <dbReference type="PROSITE" id="PS50893"/>
    </source>
</evidence>
<dbReference type="SMART" id="SM00382">
    <property type="entry name" value="AAA"/>
    <property type="match status" value="1"/>
</dbReference>
<dbReference type="InterPro" id="IPR017871">
    <property type="entry name" value="ABC_transporter-like_CS"/>
</dbReference>
<evidence type="ECO:0000256" key="1">
    <source>
        <dbReference type="ARBA" id="ARBA00005417"/>
    </source>
</evidence>
<sequence>MQSNVILRAENVGKIYRLGLVGTGTISHDLNRWWSKVRGKEDPYLKVVETNVRSTKGKSDYIWALNDISFEVDKGEVLGIIGKNGAGKSTLLKILSRVTLPTQGVIKTKGRIASLLEVGTGFHPEMTGRENVYLNGAILGMTRAEIKERIDEIIDFSGCERFIDTPVKRYSSGMKVRLAFAVAAHLEPDILVVDEVLAVGDAEFQKKAIGKMQDISQGEGRTVLFVSHDMNAIEKLTNRTIVLINGKVAYNGKTSEAINFYLKNFENRAPFINWTDINSAPGNDYVRLKSVYLKDEDGNLRNRFNITENLFLTIEYYDSNKKFNNTAIFHILNERKQTLFASNEFVAKDWIQKHKQSDLIFASTCKIPGNLLAEGSFSILVAVGNYNPEMIHLIEKDLLTFEIYDSTQGEGVRGPYIGKWPGLMRPMLDWTIEITDKKFTDE</sequence>
<dbReference type="InterPro" id="IPR003593">
    <property type="entry name" value="AAA+_ATPase"/>
</dbReference>
<evidence type="ECO:0000313" key="6">
    <source>
        <dbReference type="EMBL" id="MCA0153723.1"/>
    </source>
</evidence>
<dbReference type="PROSITE" id="PS00211">
    <property type="entry name" value="ABC_TRANSPORTER_1"/>
    <property type="match status" value="1"/>
</dbReference>
<dbReference type="Proteomes" id="UP001198402">
    <property type="component" value="Unassembled WGS sequence"/>
</dbReference>
<dbReference type="InterPro" id="IPR027417">
    <property type="entry name" value="P-loop_NTPase"/>
</dbReference>
<name>A0ABS7Y1B3_9FLAO</name>
<feature type="domain" description="ABC transporter" evidence="5">
    <location>
        <begin position="47"/>
        <end position="270"/>
    </location>
</feature>
<dbReference type="RefSeq" id="WP_224478684.1">
    <property type="nucleotide sequence ID" value="NZ_JAIUJS010000005.1"/>
</dbReference>
<dbReference type="PANTHER" id="PTHR46743:SF2">
    <property type="entry name" value="TEICHOIC ACIDS EXPORT ATP-BINDING PROTEIN TAGH"/>
    <property type="match status" value="1"/>
</dbReference>
<evidence type="ECO:0000256" key="2">
    <source>
        <dbReference type="ARBA" id="ARBA00022448"/>
    </source>
</evidence>
<dbReference type="InterPro" id="IPR050683">
    <property type="entry name" value="Bact_Polysacc_Export_ATP-bd"/>
</dbReference>
<dbReference type="Pfam" id="PF14524">
    <property type="entry name" value="Wzt_C"/>
    <property type="match status" value="1"/>
</dbReference>
<keyword evidence="7" id="KW-1185">Reference proteome</keyword>
<dbReference type="PROSITE" id="PS50893">
    <property type="entry name" value="ABC_TRANSPORTER_2"/>
    <property type="match status" value="1"/>
</dbReference>
<evidence type="ECO:0000256" key="3">
    <source>
        <dbReference type="ARBA" id="ARBA00022741"/>
    </source>
</evidence>
<accession>A0ABS7Y1B3</accession>
<dbReference type="GO" id="GO:0005524">
    <property type="term" value="F:ATP binding"/>
    <property type="evidence" value="ECO:0007669"/>
    <property type="project" value="UniProtKB-KW"/>
</dbReference>
<proteinExistence type="inferred from homology"/>
<comment type="caution">
    <text evidence="6">The sequence shown here is derived from an EMBL/GenBank/DDBJ whole genome shotgun (WGS) entry which is preliminary data.</text>
</comment>
<reference evidence="7" key="1">
    <citation type="submission" date="2023-07" db="EMBL/GenBank/DDBJ databases">
        <authorList>
            <person name="Yue Y."/>
        </authorList>
    </citation>
    <scope>NUCLEOTIDE SEQUENCE [LARGE SCALE GENOMIC DNA]</scope>
    <source>
        <strain evidence="7">2Y89</strain>
    </source>
</reference>
<dbReference type="InterPro" id="IPR029439">
    <property type="entry name" value="Wzt_C"/>
</dbReference>
<dbReference type="InterPro" id="IPR003439">
    <property type="entry name" value="ABC_transporter-like_ATP-bd"/>
</dbReference>
<keyword evidence="3" id="KW-0547">Nucleotide-binding</keyword>
<organism evidence="6 7">
    <name type="scientific">Winogradskyella vincentii</name>
    <dbReference type="NCBI Taxonomy" id="2877122"/>
    <lineage>
        <taxon>Bacteria</taxon>
        <taxon>Pseudomonadati</taxon>
        <taxon>Bacteroidota</taxon>
        <taxon>Flavobacteriia</taxon>
        <taxon>Flavobacteriales</taxon>
        <taxon>Flavobacteriaceae</taxon>
        <taxon>Winogradskyella</taxon>
    </lineage>
</organism>
<dbReference type="PANTHER" id="PTHR46743">
    <property type="entry name" value="TEICHOIC ACIDS EXPORT ATP-BINDING PROTEIN TAGH"/>
    <property type="match status" value="1"/>
</dbReference>
<dbReference type="Gene3D" id="3.40.50.300">
    <property type="entry name" value="P-loop containing nucleotide triphosphate hydrolases"/>
    <property type="match status" value="1"/>
</dbReference>
<keyword evidence="2" id="KW-0813">Transport</keyword>
<evidence type="ECO:0000313" key="7">
    <source>
        <dbReference type="Proteomes" id="UP001198402"/>
    </source>
</evidence>
<comment type="similarity">
    <text evidence="1">Belongs to the ABC transporter superfamily.</text>
</comment>
<dbReference type="SUPFAM" id="SSF52540">
    <property type="entry name" value="P-loop containing nucleoside triphosphate hydrolases"/>
    <property type="match status" value="1"/>
</dbReference>
<dbReference type="CDD" id="cd10147">
    <property type="entry name" value="Wzt_C-like"/>
    <property type="match status" value="1"/>
</dbReference>
<dbReference type="EMBL" id="JAIUJS010000005">
    <property type="protein sequence ID" value="MCA0153723.1"/>
    <property type="molecule type" value="Genomic_DNA"/>
</dbReference>
<gene>
    <name evidence="6" type="ORF">LBV24_10885</name>
</gene>